<feature type="region of interest" description="Disordered" evidence="1">
    <location>
        <begin position="434"/>
        <end position="519"/>
    </location>
</feature>
<dbReference type="SUPFAM" id="SSF53335">
    <property type="entry name" value="S-adenosyl-L-methionine-dependent methyltransferases"/>
    <property type="match status" value="1"/>
</dbReference>
<name>S7Q4N7_GLOTA</name>
<feature type="compositionally biased region" description="Pro residues" evidence="1">
    <location>
        <begin position="683"/>
        <end position="694"/>
    </location>
</feature>
<evidence type="ECO:0000313" key="3">
    <source>
        <dbReference type="EMBL" id="EPQ54467.1"/>
    </source>
</evidence>
<dbReference type="RefSeq" id="XP_007866773.1">
    <property type="nucleotide sequence ID" value="XM_007868582.1"/>
</dbReference>
<reference evidence="3 4" key="1">
    <citation type="journal article" date="2012" name="Science">
        <title>The Paleozoic origin of enzymatic lignin decomposition reconstructed from 31 fungal genomes.</title>
        <authorList>
            <person name="Floudas D."/>
            <person name="Binder M."/>
            <person name="Riley R."/>
            <person name="Barry K."/>
            <person name="Blanchette R.A."/>
            <person name="Henrissat B."/>
            <person name="Martinez A.T."/>
            <person name="Otillar R."/>
            <person name="Spatafora J.W."/>
            <person name="Yadav J.S."/>
            <person name="Aerts A."/>
            <person name="Benoit I."/>
            <person name="Boyd A."/>
            <person name="Carlson A."/>
            <person name="Copeland A."/>
            <person name="Coutinho P.M."/>
            <person name="de Vries R.P."/>
            <person name="Ferreira P."/>
            <person name="Findley K."/>
            <person name="Foster B."/>
            <person name="Gaskell J."/>
            <person name="Glotzer D."/>
            <person name="Gorecki P."/>
            <person name="Heitman J."/>
            <person name="Hesse C."/>
            <person name="Hori C."/>
            <person name="Igarashi K."/>
            <person name="Jurgens J.A."/>
            <person name="Kallen N."/>
            <person name="Kersten P."/>
            <person name="Kohler A."/>
            <person name="Kuees U."/>
            <person name="Kumar T.K.A."/>
            <person name="Kuo A."/>
            <person name="LaButti K."/>
            <person name="Larrondo L.F."/>
            <person name="Lindquist E."/>
            <person name="Ling A."/>
            <person name="Lombard V."/>
            <person name="Lucas S."/>
            <person name="Lundell T."/>
            <person name="Martin R."/>
            <person name="McLaughlin D.J."/>
            <person name="Morgenstern I."/>
            <person name="Morin E."/>
            <person name="Murat C."/>
            <person name="Nagy L.G."/>
            <person name="Nolan M."/>
            <person name="Ohm R.A."/>
            <person name="Patyshakuliyeva A."/>
            <person name="Rokas A."/>
            <person name="Ruiz-Duenas F.J."/>
            <person name="Sabat G."/>
            <person name="Salamov A."/>
            <person name="Samejima M."/>
            <person name="Schmutz J."/>
            <person name="Slot J.C."/>
            <person name="St John F."/>
            <person name="Stenlid J."/>
            <person name="Sun H."/>
            <person name="Sun S."/>
            <person name="Syed K."/>
            <person name="Tsang A."/>
            <person name="Wiebenga A."/>
            <person name="Young D."/>
            <person name="Pisabarro A."/>
            <person name="Eastwood D.C."/>
            <person name="Martin F."/>
            <person name="Cullen D."/>
            <person name="Grigoriev I.V."/>
            <person name="Hibbett D.S."/>
        </authorList>
    </citation>
    <scope>NUCLEOTIDE SEQUENCE [LARGE SCALE GENOMIC DNA]</scope>
    <source>
        <strain evidence="3 4">ATCC 11539</strain>
    </source>
</reference>
<dbReference type="PANTHER" id="PTHR43591">
    <property type="entry name" value="METHYLTRANSFERASE"/>
    <property type="match status" value="1"/>
</dbReference>
<protein>
    <recommendedName>
        <fullName evidence="2">Methyltransferase domain-containing protein</fullName>
    </recommendedName>
</protein>
<dbReference type="GO" id="GO:0008168">
    <property type="term" value="F:methyltransferase activity"/>
    <property type="evidence" value="ECO:0007669"/>
    <property type="project" value="TreeGrafter"/>
</dbReference>
<dbReference type="KEGG" id="gtr:GLOTRDRAFT_121617"/>
<accession>S7Q4N7</accession>
<dbReference type="InterPro" id="IPR041698">
    <property type="entry name" value="Methyltransf_25"/>
</dbReference>
<evidence type="ECO:0000313" key="4">
    <source>
        <dbReference type="Proteomes" id="UP000030669"/>
    </source>
</evidence>
<feature type="region of interest" description="Disordered" evidence="1">
    <location>
        <begin position="166"/>
        <end position="216"/>
    </location>
</feature>
<sequence>MLNPYPTRLRSQSTPARPRLARADSDRPAAPKQAPASPSVPVPAPSPPKPKSRPLTLFAPGAAQLVRKLTPRRKKSLHPSPDIPPPAEDAVPPPPARPPRNPARPGPVKRPSTSSGVPRSPALFPTLRPSTSSGEKRTIIVGDAISPSGGAITPFASFSDLRTTVHLKRRSSTAKKARAPELDVKGRTSGNETRSRSSNATSSISEHSNKDFNLSTPDRAILQELKRSIAARDAQFVTRGGEKHHPYPAKEVPYPRSYERQVVDFDVWEGQFVQQVCGSVTWHVFDTPPTKVLDLGCGTGTWVLECAKTWKKCHFVGLDVVPLHPDLPQVGSSDLASRITWVQANFLEGLPFPNEEFDFVHVKRIARGVPEDKWDSLFEEISRVMKPGAAFEMIEEDLYFPGAARDTSISKLPTPAAQTVPLSPHEQISAEGTARHMYPPPSSGGGVPFDTGSSSNVSGEAGPSSPAFQSEAPPQSPSGDERPTLIVPRPRATSFAEAPEPQSVSDLVRTSPKAPVNPRDHSLLEKIYTEMHSSRFINLAPLSLLGNYLSSYFKNIRTHPPIIITFPPPVGALEQEGLARPRAYHDDEYSSSASSSDWDDDGYVLDKIDRRALKTALSGNRRRKSRKAPSANRLSTYLSSEELDRRTQPYVNVDSARRIALAPSTRASILVSDDPEHPSVFSAPPPSAFHPPGPEQYDADSTPSDSAIDLSSTLGVEFAFDSPSISPSQSHSHLRRRSQLPNKTFNFDLQSLNLHLAARVAEIVACSESMWSWLVEYQESSRDSTVRQGKSASDDDIKQALLSLTRSEFDNLINQFELDMSDYTMLGSLLQQRCDWRMPSIQRTQVRKAFDMACKTWDEHWKARNLRERVHSSAHPPPSSFPEKLNGASGDIRRSKSDASRRRRPSNAHGTVPPERPSPAQGSQGPFFIGDDPSQRLSRTLRVFVAWKP</sequence>
<feature type="compositionally biased region" description="Pro residues" evidence="1">
    <location>
        <begin position="38"/>
        <end position="49"/>
    </location>
</feature>
<dbReference type="Pfam" id="PF13649">
    <property type="entry name" value="Methyltransf_25"/>
    <property type="match status" value="1"/>
</dbReference>
<feature type="compositionally biased region" description="Basic residues" evidence="1">
    <location>
        <begin position="166"/>
        <end position="177"/>
    </location>
</feature>
<gene>
    <name evidence="3" type="ORF">GLOTRDRAFT_121617</name>
</gene>
<dbReference type="AlphaFoldDB" id="S7Q4N7"/>
<dbReference type="CDD" id="cd02440">
    <property type="entry name" value="AdoMet_MTases"/>
    <property type="match status" value="1"/>
</dbReference>
<dbReference type="EMBL" id="KB469303">
    <property type="protein sequence ID" value="EPQ54467.1"/>
    <property type="molecule type" value="Genomic_DNA"/>
</dbReference>
<dbReference type="HOGENOM" id="CLU_344559_0_0_1"/>
<feature type="domain" description="Methyltransferase" evidence="2">
    <location>
        <begin position="292"/>
        <end position="388"/>
    </location>
</feature>
<feature type="region of interest" description="Disordered" evidence="1">
    <location>
        <begin position="617"/>
        <end position="640"/>
    </location>
</feature>
<evidence type="ECO:0000256" key="1">
    <source>
        <dbReference type="SAM" id="MobiDB-lite"/>
    </source>
</evidence>
<organism evidence="3 4">
    <name type="scientific">Gloeophyllum trabeum (strain ATCC 11539 / FP-39264 / Madison 617)</name>
    <name type="common">Brown rot fungus</name>
    <dbReference type="NCBI Taxonomy" id="670483"/>
    <lineage>
        <taxon>Eukaryota</taxon>
        <taxon>Fungi</taxon>
        <taxon>Dikarya</taxon>
        <taxon>Basidiomycota</taxon>
        <taxon>Agaricomycotina</taxon>
        <taxon>Agaricomycetes</taxon>
        <taxon>Gloeophyllales</taxon>
        <taxon>Gloeophyllaceae</taxon>
        <taxon>Gloeophyllum</taxon>
    </lineage>
</organism>
<dbReference type="OrthoDB" id="2013972at2759"/>
<dbReference type="Proteomes" id="UP000030669">
    <property type="component" value="Unassembled WGS sequence"/>
</dbReference>
<feature type="region of interest" description="Disordered" evidence="1">
    <location>
        <begin position="1"/>
        <end position="135"/>
    </location>
</feature>
<feature type="compositionally biased region" description="Low complexity" evidence="1">
    <location>
        <begin position="196"/>
        <end position="206"/>
    </location>
</feature>
<feature type="region of interest" description="Disordered" evidence="1">
    <location>
        <begin position="672"/>
        <end position="705"/>
    </location>
</feature>
<keyword evidence="4" id="KW-1185">Reference proteome</keyword>
<dbReference type="GeneID" id="19300763"/>
<feature type="compositionally biased region" description="Pro residues" evidence="1">
    <location>
        <begin position="81"/>
        <end position="105"/>
    </location>
</feature>
<dbReference type="eggNOG" id="ENOG502S6MC">
    <property type="taxonomic scope" value="Eukaryota"/>
</dbReference>
<feature type="compositionally biased region" description="Basic and acidic residues" evidence="1">
    <location>
        <begin position="891"/>
        <end position="900"/>
    </location>
</feature>
<proteinExistence type="predicted"/>
<dbReference type="PANTHER" id="PTHR43591:SF24">
    <property type="entry name" value="2-METHOXY-6-POLYPRENYL-1,4-BENZOQUINOL METHYLASE, MITOCHONDRIAL"/>
    <property type="match status" value="1"/>
</dbReference>
<dbReference type="InterPro" id="IPR029063">
    <property type="entry name" value="SAM-dependent_MTases_sf"/>
</dbReference>
<dbReference type="OMA" id="TGTWILN"/>
<feature type="region of interest" description="Disordered" evidence="1">
    <location>
        <begin position="869"/>
        <end position="934"/>
    </location>
</feature>
<dbReference type="Gene3D" id="3.40.50.150">
    <property type="entry name" value="Vaccinia Virus protein VP39"/>
    <property type="match status" value="1"/>
</dbReference>
<evidence type="ECO:0000259" key="2">
    <source>
        <dbReference type="Pfam" id="PF13649"/>
    </source>
</evidence>